<evidence type="ECO:0000313" key="2">
    <source>
        <dbReference type="Proteomes" id="UP001634393"/>
    </source>
</evidence>
<dbReference type="PANTHER" id="PTHR21530">
    <property type="entry name" value="PHEROMONE SHUTDOWN PROTEIN"/>
    <property type="match status" value="1"/>
</dbReference>
<reference evidence="1 2" key="1">
    <citation type="submission" date="2024-12" db="EMBL/GenBank/DDBJ databases">
        <title>The unique morphological basis and parallel evolutionary history of personate flowers in Penstemon.</title>
        <authorList>
            <person name="Depatie T.H."/>
            <person name="Wessinger C.A."/>
        </authorList>
    </citation>
    <scope>NUCLEOTIDE SEQUENCE [LARGE SCALE GENOMIC DNA]</scope>
    <source>
        <strain evidence="1">WTNN_2</strain>
        <tissue evidence="1">Leaf</tissue>
    </source>
</reference>
<dbReference type="PANTHER" id="PTHR21530:SF0">
    <property type="entry name" value="TRAB FAMILY PROTEIN"/>
    <property type="match status" value="1"/>
</dbReference>
<keyword evidence="2" id="KW-1185">Reference proteome</keyword>
<dbReference type="AlphaFoldDB" id="A0ABD3TCR0"/>
<dbReference type="Proteomes" id="UP001634393">
    <property type="component" value="Unassembled WGS sequence"/>
</dbReference>
<dbReference type="InterPro" id="IPR046345">
    <property type="entry name" value="TraB_PrgY-like"/>
</dbReference>
<organism evidence="1 2">
    <name type="scientific">Penstemon smallii</name>
    <dbReference type="NCBI Taxonomy" id="265156"/>
    <lineage>
        <taxon>Eukaryota</taxon>
        <taxon>Viridiplantae</taxon>
        <taxon>Streptophyta</taxon>
        <taxon>Embryophyta</taxon>
        <taxon>Tracheophyta</taxon>
        <taxon>Spermatophyta</taxon>
        <taxon>Magnoliopsida</taxon>
        <taxon>eudicotyledons</taxon>
        <taxon>Gunneridae</taxon>
        <taxon>Pentapetalae</taxon>
        <taxon>asterids</taxon>
        <taxon>lamiids</taxon>
        <taxon>Lamiales</taxon>
        <taxon>Plantaginaceae</taxon>
        <taxon>Cheloneae</taxon>
        <taxon>Penstemon</taxon>
    </lineage>
</organism>
<sequence>MKALQSPFPIFTPNSKTLHLPNKPPLQKLNPFITARKAKAVASVVPPPPPPPNFNFRNEILEISQATIANTHPELLDLAKNGTLVLINKTQYGPVPPWRSEFVEPEDIWIIGTTHISQESASDVERVIRAVNPENVVVELCKSRQALIFLLRIIHM</sequence>
<protein>
    <recommendedName>
        <fullName evidence="3">TraB domain-containing protein</fullName>
    </recommendedName>
</protein>
<dbReference type="InterPro" id="IPR002816">
    <property type="entry name" value="TraB/PrgY/GumN_fam"/>
</dbReference>
<dbReference type="Pfam" id="PF01963">
    <property type="entry name" value="TraB_PrgY_gumN"/>
    <property type="match status" value="1"/>
</dbReference>
<proteinExistence type="predicted"/>
<gene>
    <name evidence="1" type="ORF">ACJIZ3_009231</name>
</gene>
<evidence type="ECO:0008006" key="3">
    <source>
        <dbReference type="Google" id="ProtNLM"/>
    </source>
</evidence>
<comment type="caution">
    <text evidence="1">The sequence shown here is derived from an EMBL/GenBank/DDBJ whole genome shotgun (WGS) entry which is preliminary data.</text>
</comment>
<dbReference type="EMBL" id="JBJXBP010000004">
    <property type="protein sequence ID" value="KAL3834495.1"/>
    <property type="molecule type" value="Genomic_DNA"/>
</dbReference>
<evidence type="ECO:0000313" key="1">
    <source>
        <dbReference type="EMBL" id="KAL3834495.1"/>
    </source>
</evidence>
<accession>A0ABD3TCR0</accession>
<name>A0ABD3TCR0_9LAMI</name>